<keyword evidence="1" id="KW-0472">Membrane</keyword>
<dbReference type="PRINTS" id="PR00412">
    <property type="entry name" value="EPOXHYDRLASE"/>
</dbReference>
<dbReference type="AlphaFoldDB" id="D5MN57"/>
<gene>
    <name evidence="3" type="ORF">DAMO_3126</name>
</gene>
<sequence>MGANAIAMAGARPLVRPTVFDWNPALELKLAKIDEGTIAYVVTGEGPPLLLLHGFGGEIWMWEKQVAALSKRYRLYIPDLLGYGYSDRPKVDYTPSFFVEMIKQFMDRLGVSRAGLIGNSMGAGIAWAFALTHPERVDKLVLIDGIPPQVVPAVHNRPLRWFLAMRHIPLLTYLIVALRTRRMVRLGLTEAVHHDRLITDAVVERQYRIGRIAGTARAIASTVRYADEVARYAGALETLRQPTLIIWGEQDELFSVEVGRQLHASIRDSELVVIKDSGHMPMWETPDETNQAILEFLGRE</sequence>
<dbReference type="InterPro" id="IPR000073">
    <property type="entry name" value="AB_hydrolase_1"/>
</dbReference>
<accession>D5MN57</accession>
<dbReference type="InterPro" id="IPR000639">
    <property type="entry name" value="Epox_hydrolase-like"/>
</dbReference>
<evidence type="ECO:0000313" key="3">
    <source>
        <dbReference type="EMBL" id="CBE70199.1"/>
    </source>
</evidence>
<dbReference type="GO" id="GO:0106435">
    <property type="term" value="F:carboxylesterase activity"/>
    <property type="evidence" value="ECO:0007669"/>
    <property type="project" value="UniProtKB-EC"/>
</dbReference>
<evidence type="ECO:0000259" key="2">
    <source>
        <dbReference type="Pfam" id="PF00561"/>
    </source>
</evidence>
<dbReference type="EMBL" id="FP565575">
    <property type="protein sequence ID" value="CBE70199.1"/>
    <property type="molecule type" value="Genomic_DNA"/>
</dbReference>
<evidence type="ECO:0000256" key="1">
    <source>
        <dbReference type="SAM" id="Phobius"/>
    </source>
</evidence>
<name>D5MN57_METO1</name>
<proteinExistence type="predicted"/>
<protein>
    <submittedName>
        <fullName evidence="3">Putative Carboxylesterase</fullName>
        <ecNumber evidence="3">3.1.1.1</ecNumber>
    </submittedName>
</protein>
<dbReference type="PANTHER" id="PTHR43689:SF8">
    <property type="entry name" value="ALPHA_BETA-HYDROLASES SUPERFAMILY PROTEIN"/>
    <property type="match status" value="1"/>
</dbReference>
<organism evidence="3 4">
    <name type="scientific">Methylomirabilis oxygeniifera</name>
    <dbReference type="NCBI Taxonomy" id="671143"/>
    <lineage>
        <taxon>Bacteria</taxon>
        <taxon>Candidatus Methylomirabilota</taxon>
        <taxon>Candidatus Methylomirabilia</taxon>
        <taxon>Candidatus Methylomirabilales</taxon>
        <taxon>Candidatus Methylomirabilaceae</taxon>
        <taxon>Candidatus Methylomirabilis</taxon>
    </lineage>
</organism>
<dbReference type="PRINTS" id="PR00111">
    <property type="entry name" value="ABHYDROLASE"/>
</dbReference>
<reference evidence="3 4" key="1">
    <citation type="journal article" date="2010" name="Nature">
        <title>Nitrite-driven anaerobic methane oxidation by oxygenic bacteria.</title>
        <authorList>
            <person name="Ettwig K.F."/>
            <person name="Butler M.K."/>
            <person name="Le Paslier D."/>
            <person name="Pelletier E."/>
            <person name="Mangenot S."/>
            <person name="Kuypers M.M.M."/>
            <person name="Schreiber F."/>
            <person name="Dutilh B.E."/>
            <person name="Zedelius J."/>
            <person name="de Beer D."/>
            <person name="Gloerich J."/>
            <person name="Wessels H.J.C.T."/>
            <person name="van Allen T."/>
            <person name="Luesken F."/>
            <person name="Wu M."/>
            <person name="van de Pas-Schoonen K.T."/>
            <person name="Op den Camp H.J.M."/>
            <person name="Janssen-Megens E.M."/>
            <person name="Francoijs K-J."/>
            <person name="Stunnenberg H."/>
            <person name="Weissenbach J."/>
            <person name="Jetten M.S.M."/>
            <person name="Strous M."/>
        </authorList>
    </citation>
    <scope>NUCLEOTIDE SEQUENCE [LARGE SCALE GENOMIC DNA]</scope>
</reference>
<dbReference type="PANTHER" id="PTHR43689">
    <property type="entry name" value="HYDROLASE"/>
    <property type="match status" value="1"/>
</dbReference>
<keyword evidence="3" id="KW-0378">Hydrolase</keyword>
<dbReference type="STRING" id="671143.DAMO_3126"/>
<dbReference type="eggNOG" id="COG2267">
    <property type="taxonomic scope" value="Bacteria"/>
</dbReference>
<feature type="transmembrane region" description="Helical" evidence="1">
    <location>
        <begin position="111"/>
        <end position="130"/>
    </location>
</feature>
<dbReference type="Proteomes" id="UP000006898">
    <property type="component" value="Chromosome"/>
</dbReference>
<dbReference type="Gene3D" id="3.40.50.1820">
    <property type="entry name" value="alpha/beta hydrolase"/>
    <property type="match status" value="1"/>
</dbReference>
<feature type="domain" description="AB hydrolase-1" evidence="2">
    <location>
        <begin position="47"/>
        <end position="285"/>
    </location>
</feature>
<dbReference type="Pfam" id="PF00561">
    <property type="entry name" value="Abhydrolase_1"/>
    <property type="match status" value="1"/>
</dbReference>
<dbReference type="InterPro" id="IPR029058">
    <property type="entry name" value="AB_hydrolase_fold"/>
</dbReference>
<dbReference type="SUPFAM" id="SSF53474">
    <property type="entry name" value="alpha/beta-Hydrolases"/>
    <property type="match status" value="1"/>
</dbReference>
<keyword evidence="1" id="KW-0812">Transmembrane</keyword>
<keyword evidence="1" id="KW-1133">Transmembrane helix</keyword>
<feature type="transmembrane region" description="Helical" evidence="1">
    <location>
        <begin position="159"/>
        <end position="178"/>
    </location>
</feature>
<dbReference type="EC" id="3.1.1.1" evidence="3"/>
<dbReference type="KEGG" id="mox:DAMO_3126"/>
<dbReference type="HOGENOM" id="CLU_020336_13_2_0"/>
<evidence type="ECO:0000313" key="4">
    <source>
        <dbReference type="Proteomes" id="UP000006898"/>
    </source>
</evidence>